<reference evidence="4" key="2">
    <citation type="submission" date="2020-02" db="EMBL/GenBank/DDBJ databases">
        <authorList>
            <person name="Gilchrist C.L.M."/>
            <person name="Chooi Y.-H."/>
        </authorList>
    </citation>
    <scope>NUCLEOTIDE SEQUENCE</scope>
    <source>
        <strain evidence="4">MST-FP2251</strain>
    </source>
</reference>
<dbReference type="GO" id="GO:0016491">
    <property type="term" value="F:oxidoreductase activity"/>
    <property type="evidence" value="ECO:0007669"/>
    <property type="project" value="UniProtKB-KW"/>
</dbReference>
<dbReference type="GO" id="GO:0044550">
    <property type="term" value="P:secondary metabolite biosynthetic process"/>
    <property type="evidence" value="ECO:0007669"/>
    <property type="project" value="UniProtKB-ARBA"/>
</dbReference>
<evidence type="ECO:0000313" key="4">
    <source>
        <dbReference type="EMBL" id="KAF9888597.1"/>
    </source>
</evidence>
<reference evidence="4" key="1">
    <citation type="journal article" date="2019" name="Beilstein J. Org. Chem.">
        <title>Nanangenines: drimane sesquiterpenoids as the dominant metabolite cohort of a novel Australian fungus, Aspergillus nanangensis.</title>
        <authorList>
            <person name="Lacey H.J."/>
            <person name="Gilchrist C.L.M."/>
            <person name="Crombie A."/>
            <person name="Kalaitzis J.A."/>
            <person name="Vuong D."/>
            <person name="Rutledge P.J."/>
            <person name="Turner P."/>
            <person name="Pitt J.I."/>
            <person name="Lacey E."/>
            <person name="Chooi Y.H."/>
            <person name="Piggott A.M."/>
        </authorList>
    </citation>
    <scope>NUCLEOTIDE SEQUENCE</scope>
    <source>
        <strain evidence="4">MST-FP2251</strain>
    </source>
</reference>
<proteinExistence type="inferred from homology"/>
<dbReference type="Gene3D" id="3.40.50.720">
    <property type="entry name" value="NAD(P)-binding Rossmann-like Domain"/>
    <property type="match status" value="1"/>
</dbReference>
<organism evidence="4 5">
    <name type="scientific">Aspergillus nanangensis</name>
    <dbReference type="NCBI Taxonomy" id="2582783"/>
    <lineage>
        <taxon>Eukaryota</taxon>
        <taxon>Fungi</taxon>
        <taxon>Dikarya</taxon>
        <taxon>Ascomycota</taxon>
        <taxon>Pezizomycotina</taxon>
        <taxon>Eurotiomycetes</taxon>
        <taxon>Eurotiomycetidae</taxon>
        <taxon>Eurotiales</taxon>
        <taxon>Aspergillaceae</taxon>
        <taxon>Aspergillus</taxon>
        <taxon>Aspergillus subgen. Circumdati</taxon>
    </lineage>
</organism>
<evidence type="ECO:0000313" key="5">
    <source>
        <dbReference type="Proteomes" id="UP001194746"/>
    </source>
</evidence>
<comment type="similarity">
    <text evidence="1">Belongs to the short-chain dehydrogenases/reductases (SDR) family.</text>
</comment>
<dbReference type="EMBL" id="VCAU01000045">
    <property type="protein sequence ID" value="KAF9888597.1"/>
    <property type="molecule type" value="Genomic_DNA"/>
</dbReference>
<dbReference type="PROSITE" id="PS00061">
    <property type="entry name" value="ADH_SHORT"/>
    <property type="match status" value="1"/>
</dbReference>
<protein>
    <submittedName>
        <fullName evidence="4">Uncharacterized protein</fullName>
    </submittedName>
</protein>
<dbReference type="PANTHER" id="PTHR43180:SF33">
    <property type="entry name" value="15-HYDROXYPROSTAGLANDIN DEHYDROGENASE [NAD(+)]-LIKE"/>
    <property type="match status" value="1"/>
</dbReference>
<comment type="caution">
    <text evidence="4">The sequence shown here is derived from an EMBL/GenBank/DDBJ whole genome shotgun (WGS) entry which is preliminary data.</text>
</comment>
<dbReference type="InterPro" id="IPR002347">
    <property type="entry name" value="SDR_fam"/>
</dbReference>
<keyword evidence="3" id="KW-0560">Oxidoreductase</keyword>
<gene>
    <name evidence="4" type="ORF">FE257_008529</name>
</gene>
<dbReference type="Proteomes" id="UP001194746">
    <property type="component" value="Unassembled WGS sequence"/>
</dbReference>
<dbReference type="Pfam" id="PF00106">
    <property type="entry name" value="adh_short"/>
    <property type="match status" value="1"/>
</dbReference>
<dbReference type="SUPFAM" id="SSF51735">
    <property type="entry name" value="NAD(P)-binding Rossmann-fold domains"/>
    <property type="match status" value="1"/>
</dbReference>
<dbReference type="PANTHER" id="PTHR43180">
    <property type="entry name" value="3-OXOACYL-(ACYL-CARRIER-PROTEIN) REDUCTASE (AFU_ORTHOLOGUE AFUA_6G11210)"/>
    <property type="match status" value="1"/>
</dbReference>
<sequence>MTTEYAFITGGASGVGKAIAEMLTSKNIKVFIADQNEAGARAVAQATKGSYAIVDVTSWESQLAAFSQAVAEFGRVDYVYPIAGISENVWFPEPPAPGVAAAATTFGKPNLQVLDINVTGAMYTVALAIQQFRRQTPNNYGFRGKIVIAGSVCGVYCCPSLPIYTASKHAITGLVRSWGKALPSEGITLNSINPNAMRTNISTGDFYQLLEAENLLTPLSGCVDACARLLGNNGESGECFEIGPNYDRGQGLVKPKFAPLEDEAQIRVFEKLAARGAAKRSKL</sequence>
<accession>A0AAD4GTD8</accession>
<dbReference type="InterPro" id="IPR036291">
    <property type="entry name" value="NAD(P)-bd_dom_sf"/>
</dbReference>
<keyword evidence="5" id="KW-1185">Reference proteome</keyword>
<dbReference type="PRINTS" id="PR00081">
    <property type="entry name" value="GDHRDH"/>
</dbReference>
<evidence type="ECO:0000256" key="2">
    <source>
        <dbReference type="ARBA" id="ARBA00022857"/>
    </source>
</evidence>
<keyword evidence="2" id="KW-0521">NADP</keyword>
<dbReference type="InterPro" id="IPR020904">
    <property type="entry name" value="Sc_DH/Rdtase_CS"/>
</dbReference>
<evidence type="ECO:0000256" key="3">
    <source>
        <dbReference type="ARBA" id="ARBA00023002"/>
    </source>
</evidence>
<evidence type="ECO:0000256" key="1">
    <source>
        <dbReference type="ARBA" id="ARBA00006484"/>
    </source>
</evidence>
<name>A0AAD4GTD8_ASPNN</name>
<dbReference type="AlphaFoldDB" id="A0AAD4GTD8"/>